<keyword evidence="1" id="KW-0547">Nucleotide-binding</keyword>
<dbReference type="InterPro" id="IPR025944">
    <property type="entry name" value="Sigma_54_int_dom_CS"/>
</dbReference>
<comment type="caution">
    <text evidence="9">The sequence shown here is derived from an EMBL/GenBank/DDBJ whole genome shotgun (WGS) entry which is preliminary data.</text>
</comment>
<dbReference type="Pfam" id="PF25601">
    <property type="entry name" value="AAA_lid_14"/>
    <property type="match status" value="1"/>
</dbReference>
<dbReference type="SUPFAM" id="SSF52172">
    <property type="entry name" value="CheY-like"/>
    <property type="match status" value="1"/>
</dbReference>
<keyword evidence="5" id="KW-0804">Transcription</keyword>
<dbReference type="InterPro" id="IPR027417">
    <property type="entry name" value="P-loop_NTPase"/>
</dbReference>
<dbReference type="PROSITE" id="PS00675">
    <property type="entry name" value="SIGMA54_INTERACT_1"/>
    <property type="match status" value="1"/>
</dbReference>
<dbReference type="SMART" id="SM00448">
    <property type="entry name" value="REC"/>
    <property type="match status" value="1"/>
</dbReference>
<evidence type="ECO:0000313" key="10">
    <source>
        <dbReference type="Proteomes" id="UP000722625"/>
    </source>
</evidence>
<evidence type="ECO:0000256" key="3">
    <source>
        <dbReference type="ARBA" id="ARBA00023015"/>
    </source>
</evidence>
<dbReference type="InterPro" id="IPR001789">
    <property type="entry name" value="Sig_transdc_resp-reg_receiver"/>
</dbReference>
<evidence type="ECO:0000259" key="8">
    <source>
        <dbReference type="PROSITE" id="PS50110"/>
    </source>
</evidence>
<evidence type="ECO:0000256" key="2">
    <source>
        <dbReference type="ARBA" id="ARBA00022840"/>
    </source>
</evidence>
<keyword evidence="2" id="KW-0067">ATP-binding</keyword>
<name>A0ABS5P5P1_9FLAO</name>
<dbReference type="PANTHER" id="PTHR32071">
    <property type="entry name" value="TRANSCRIPTIONAL REGULATORY PROTEIN"/>
    <property type="match status" value="1"/>
</dbReference>
<dbReference type="Gene3D" id="1.10.10.60">
    <property type="entry name" value="Homeodomain-like"/>
    <property type="match status" value="1"/>
</dbReference>
<dbReference type="Pfam" id="PF00158">
    <property type="entry name" value="Sigma54_activat"/>
    <property type="match status" value="1"/>
</dbReference>
<accession>A0ABS5P5P1</accession>
<dbReference type="EMBL" id="JAGYVZ010000001">
    <property type="protein sequence ID" value="MBS7229604.1"/>
    <property type="molecule type" value="Genomic_DNA"/>
</dbReference>
<dbReference type="Gene3D" id="3.40.50.300">
    <property type="entry name" value="P-loop containing nucleotide triphosphate hydrolases"/>
    <property type="match status" value="1"/>
</dbReference>
<gene>
    <name evidence="9" type="ORF">KHA90_01085</name>
</gene>
<dbReference type="InterPro" id="IPR002197">
    <property type="entry name" value="HTH_Fis"/>
</dbReference>
<evidence type="ECO:0000256" key="1">
    <source>
        <dbReference type="ARBA" id="ARBA00022741"/>
    </source>
</evidence>
<dbReference type="InterPro" id="IPR025943">
    <property type="entry name" value="Sigma_54_int_dom_ATP-bd_2"/>
</dbReference>
<protein>
    <submittedName>
        <fullName evidence="9">Sigma-54-dependent Fis family transcriptional regulator</fullName>
    </submittedName>
</protein>
<dbReference type="RefSeq" id="WP_213293949.1">
    <property type="nucleotide sequence ID" value="NZ_JAGYVZ010000001.1"/>
</dbReference>
<dbReference type="Gene3D" id="1.10.8.60">
    <property type="match status" value="1"/>
</dbReference>
<reference evidence="9 10" key="1">
    <citation type="journal article" date="2018" name="Int. J. Syst. Evol. Microbiol.">
        <title>Flavobacterium chryseum sp. nov. and Flavobacterium psychroterrae sp. nov., novel environmental bacteria isolated from Antarctica.</title>
        <authorList>
            <person name="Kralova S."/>
            <person name="Svec P."/>
            <person name="Busse H.J."/>
            <person name="Stankova E."/>
            <person name="Vaczi P."/>
            <person name="Sedlacek I."/>
        </authorList>
    </citation>
    <scope>NUCLEOTIDE SEQUENCE [LARGE SCALE GENOMIC DNA]</scope>
    <source>
        <strain evidence="9 10">CCM 8827</strain>
    </source>
</reference>
<dbReference type="InterPro" id="IPR058031">
    <property type="entry name" value="AAA_lid_NorR"/>
</dbReference>
<dbReference type="InterPro" id="IPR011006">
    <property type="entry name" value="CheY-like_superfamily"/>
</dbReference>
<dbReference type="PROSITE" id="PS50045">
    <property type="entry name" value="SIGMA54_INTERACT_4"/>
    <property type="match status" value="1"/>
</dbReference>
<dbReference type="Gene3D" id="3.40.50.2300">
    <property type="match status" value="1"/>
</dbReference>
<evidence type="ECO:0000256" key="6">
    <source>
        <dbReference type="PROSITE-ProRule" id="PRU00169"/>
    </source>
</evidence>
<dbReference type="PROSITE" id="PS00688">
    <property type="entry name" value="SIGMA54_INTERACT_3"/>
    <property type="match status" value="1"/>
</dbReference>
<dbReference type="InterPro" id="IPR025662">
    <property type="entry name" value="Sigma_54_int_dom_ATP-bd_1"/>
</dbReference>
<evidence type="ECO:0000256" key="5">
    <source>
        <dbReference type="ARBA" id="ARBA00023163"/>
    </source>
</evidence>
<dbReference type="CDD" id="cd17534">
    <property type="entry name" value="REC_DC-like"/>
    <property type="match status" value="1"/>
</dbReference>
<dbReference type="SMART" id="SM00382">
    <property type="entry name" value="AAA"/>
    <property type="match status" value="1"/>
</dbReference>
<organism evidence="9 10">
    <name type="scientific">Flavobacterium psychroterrae</name>
    <dbReference type="NCBI Taxonomy" id="2133767"/>
    <lineage>
        <taxon>Bacteria</taxon>
        <taxon>Pseudomonadati</taxon>
        <taxon>Bacteroidota</taxon>
        <taxon>Flavobacteriia</taxon>
        <taxon>Flavobacteriales</taxon>
        <taxon>Flavobacteriaceae</taxon>
        <taxon>Flavobacterium</taxon>
    </lineage>
</organism>
<dbReference type="PANTHER" id="PTHR32071:SF117">
    <property type="entry name" value="PTS-DEPENDENT DIHYDROXYACETONE KINASE OPERON REGULATORY PROTEIN-RELATED"/>
    <property type="match status" value="1"/>
</dbReference>
<dbReference type="CDD" id="cd00009">
    <property type="entry name" value="AAA"/>
    <property type="match status" value="1"/>
</dbReference>
<evidence type="ECO:0000313" key="9">
    <source>
        <dbReference type="EMBL" id="MBS7229604.1"/>
    </source>
</evidence>
<dbReference type="SUPFAM" id="SSF52540">
    <property type="entry name" value="P-loop containing nucleoside triphosphate hydrolases"/>
    <property type="match status" value="1"/>
</dbReference>
<keyword evidence="4" id="KW-0238">DNA-binding</keyword>
<proteinExistence type="predicted"/>
<dbReference type="Proteomes" id="UP000722625">
    <property type="component" value="Unassembled WGS sequence"/>
</dbReference>
<dbReference type="PROSITE" id="PS00676">
    <property type="entry name" value="SIGMA54_INTERACT_2"/>
    <property type="match status" value="1"/>
</dbReference>
<dbReference type="Pfam" id="PF02954">
    <property type="entry name" value="HTH_8"/>
    <property type="match status" value="1"/>
</dbReference>
<dbReference type="InterPro" id="IPR002078">
    <property type="entry name" value="Sigma_54_int"/>
</dbReference>
<feature type="modified residue" description="4-aspartylphosphate" evidence="6">
    <location>
        <position position="54"/>
    </location>
</feature>
<keyword evidence="3" id="KW-0805">Transcription regulation</keyword>
<dbReference type="PROSITE" id="PS50110">
    <property type="entry name" value="RESPONSE_REGULATORY"/>
    <property type="match status" value="1"/>
</dbReference>
<evidence type="ECO:0000256" key="4">
    <source>
        <dbReference type="ARBA" id="ARBA00023125"/>
    </source>
</evidence>
<dbReference type="InterPro" id="IPR009057">
    <property type="entry name" value="Homeodomain-like_sf"/>
</dbReference>
<keyword evidence="10" id="KW-1185">Reference proteome</keyword>
<dbReference type="SUPFAM" id="SSF46689">
    <property type="entry name" value="Homeodomain-like"/>
    <property type="match status" value="1"/>
</dbReference>
<dbReference type="Pfam" id="PF00072">
    <property type="entry name" value="Response_reg"/>
    <property type="match status" value="1"/>
</dbReference>
<sequence>MSEKILIVEDEFIVANDLKIILIKAGYEVCGIAASVEDARVLIDTQKPNWVLLDIILKGDLTGIDLAWELEKKKIPFLYISANTNHSILNAVKETQPYGFLVKPFRERDLFVMLDIARYKYNFEKGNALENVPKKTSLKENKNLEIIGKNQKLLDLIHKIEIVAPTETSVMILGESGTGKEKIAHLIHSLSANNTKPLVVVNCAALPESLIESELFGHERGAFTGADSLRIGKFEQANGGTIFLDEIGELPLDSQVKLLRVLQEKEIERLGGEATIKLNVRIIAATNRCLPSEVAEGRFRLDLYYRLNVFPLELPPLRDRKEDLDDLANYFLQKYALKSKRSIDTISAKALQQLHDYNWPGNIRELEHLIERSVLLATGNEIEEFDILQDFPTIKKEAENGILSMEDMEREHIMNALSLCNGKVYGAGGAAELLKISPSTLFSKIKKLKIKQGYF</sequence>
<dbReference type="InterPro" id="IPR003593">
    <property type="entry name" value="AAA+_ATPase"/>
</dbReference>
<keyword evidence="6" id="KW-0597">Phosphoprotein</keyword>
<feature type="domain" description="Response regulatory" evidence="8">
    <location>
        <begin position="4"/>
        <end position="118"/>
    </location>
</feature>
<feature type="domain" description="Sigma-54 factor interaction" evidence="7">
    <location>
        <begin position="146"/>
        <end position="375"/>
    </location>
</feature>
<evidence type="ECO:0000259" key="7">
    <source>
        <dbReference type="PROSITE" id="PS50045"/>
    </source>
</evidence>